<dbReference type="InterPro" id="IPR007227">
    <property type="entry name" value="Cell_shape_determining_MreD"/>
</dbReference>
<evidence type="ECO:0000256" key="6">
    <source>
        <dbReference type="ARBA" id="ARBA00022989"/>
    </source>
</evidence>
<keyword evidence="4 9" id="KW-0812">Transmembrane</keyword>
<sequence length="162" mass="18686">MIAQQPGRSYIVYLTLAVGFVLTVIPLPEWAINYRPQWVTLILIYWCMALPERFGVGVGWFTGILLDVLTGTLLGQHALGLALVAYLTLKLHRRVRVLPLRQQIFTIFVLLLVERLLAIWATGAAGYPAPTLWYWATPVVGMLLWPWIYIVLRDIRRRFRVR</sequence>
<organism evidence="10 11">
    <name type="scientific">endosymbiont of Escarpia spicata</name>
    <dbReference type="NCBI Taxonomy" id="2200908"/>
    <lineage>
        <taxon>Bacteria</taxon>
        <taxon>Pseudomonadati</taxon>
        <taxon>Pseudomonadota</taxon>
        <taxon>Gammaproteobacteria</taxon>
        <taxon>sulfur-oxidizing symbionts</taxon>
    </lineage>
</organism>
<dbReference type="PANTHER" id="PTHR37484">
    <property type="entry name" value="ROD SHAPE-DETERMINING PROTEIN MRED"/>
    <property type="match status" value="1"/>
</dbReference>
<evidence type="ECO:0000256" key="7">
    <source>
        <dbReference type="ARBA" id="ARBA00023136"/>
    </source>
</evidence>
<keyword evidence="6 9" id="KW-1133">Transmembrane helix</keyword>
<evidence type="ECO:0000256" key="5">
    <source>
        <dbReference type="ARBA" id="ARBA00022960"/>
    </source>
</evidence>
<keyword evidence="11" id="KW-1185">Reference proteome</keyword>
<evidence type="ECO:0000313" key="11">
    <source>
        <dbReference type="Proteomes" id="UP000254771"/>
    </source>
</evidence>
<comment type="similarity">
    <text evidence="2 8">Belongs to the MreD family.</text>
</comment>
<gene>
    <name evidence="10" type="primary">mreD</name>
    <name evidence="10" type="ORF">DIZ78_07185</name>
</gene>
<dbReference type="PIRSF" id="PIRSF018472">
    <property type="entry name" value="MreD_proteobac"/>
    <property type="match status" value="1"/>
</dbReference>
<evidence type="ECO:0000256" key="8">
    <source>
        <dbReference type="PIRNR" id="PIRNR018472"/>
    </source>
</evidence>
<keyword evidence="8" id="KW-0997">Cell inner membrane</keyword>
<comment type="subcellular location">
    <subcellularLocation>
        <location evidence="8">Cell inner membrane</location>
    </subcellularLocation>
    <subcellularLocation>
        <location evidence="1">Cell membrane</location>
        <topology evidence="1">Multi-pass membrane protein</topology>
    </subcellularLocation>
</comment>
<keyword evidence="7 8" id="KW-0472">Membrane</keyword>
<evidence type="ECO:0000256" key="9">
    <source>
        <dbReference type="SAM" id="Phobius"/>
    </source>
</evidence>
<dbReference type="GO" id="GO:0005886">
    <property type="term" value="C:plasma membrane"/>
    <property type="evidence" value="ECO:0007669"/>
    <property type="project" value="UniProtKB-SubCell"/>
</dbReference>
<reference evidence="10 11" key="1">
    <citation type="journal article" date="2018" name="ISME J.">
        <title>Endosymbiont genomes yield clues of tubeworm success.</title>
        <authorList>
            <person name="Li Y."/>
            <person name="Liles M.R."/>
            <person name="Halanych K.M."/>
        </authorList>
    </citation>
    <scope>NUCLEOTIDE SEQUENCE [LARGE SCALE GENOMIC DNA]</scope>
    <source>
        <strain evidence="10">A1462</strain>
    </source>
</reference>
<dbReference type="EMBL" id="QFXE01000008">
    <property type="protein sequence ID" value="RDH86680.1"/>
    <property type="molecule type" value="Genomic_DNA"/>
</dbReference>
<name>A0A370DP31_9GAMM</name>
<evidence type="ECO:0000256" key="1">
    <source>
        <dbReference type="ARBA" id="ARBA00004651"/>
    </source>
</evidence>
<evidence type="ECO:0000256" key="4">
    <source>
        <dbReference type="ARBA" id="ARBA00022692"/>
    </source>
</evidence>
<feature type="transmembrane region" description="Helical" evidence="9">
    <location>
        <begin position="12"/>
        <end position="31"/>
    </location>
</feature>
<feature type="transmembrane region" description="Helical" evidence="9">
    <location>
        <begin position="132"/>
        <end position="152"/>
    </location>
</feature>
<feature type="transmembrane region" description="Helical" evidence="9">
    <location>
        <begin position="38"/>
        <end position="61"/>
    </location>
</feature>
<evidence type="ECO:0000313" key="10">
    <source>
        <dbReference type="EMBL" id="RDH86680.1"/>
    </source>
</evidence>
<keyword evidence="3 8" id="KW-1003">Cell membrane</keyword>
<feature type="transmembrane region" description="Helical" evidence="9">
    <location>
        <begin position="73"/>
        <end position="92"/>
    </location>
</feature>
<evidence type="ECO:0000256" key="3">
    <source>
        <dbReference type="ARBA" id="ARBA00022475"/>
    </source>
</evidence>
<accession>A0A370DP31</accession>
<dbReference type="PANTHER" id="PTHR37484:SF1">
    <property type="entry name" value="ROD SHAPE-DETERMINING PROTEIN MRED"/>
    <property type="match status" value="1"/>
</dbReference>
<feature type="transmembrane region" description="Helical" evidence="9">
    <location>
        <begin position="104"/>
        <end position="126"/>
    </location>
</feature>
<dbReference type="GO" id="GO:0008360">
    <property type="term" value="P:regulation of cell shape"/>
    <property type="evidence" value="ECO:0007669"/>
    <property type="project" value="UniProtKB-UniRule"/>
</dbReference>
<dbReference type="Proteomes" id="UP000254771">
    <property type="component" value="Unassembled WGS sequence"/>
</dbReference>
<dbReference type="NCBIfam" id="TIGR03426">
    <property type="entry name" value="shape_MreD"/>
    <property type="match status" value="1"/>
</dbReference>
<proteinExistence type="inferred from homology"/>
<keyword evidence="5 8" id="KW-0133">Cell shape</keyword>
<comment type="function">
    <text evidence="8">Involved in formation of the rod shape of the cell. May also contribute to regulation of formation of penicillin-binding proteins.</text>
</comment>
<dbReference type="AlphaFoldDB" id="A0A370DP31"/>
<protein>
    <recommendedName>
        <fullName evidence="8">Rod shape-determining protein MreD</fullName>
    </recommendedName>
</protein>
<evidence type="ECO:0000256" key="2">
    <source>
        <dbReference type="ARBA" id="ARBA00007776"/>
    </source>
</evidence>
<dbReference type="InterPro" id="IPR026034">
    <property type="entry name" value="MreD_proteobac"/>
</dbReference>
<dbReference type="Pfam" id="PF04093">
    <property type="entry name" value="MreD"/>
    <property type="match status" value="1"/>
</dbReference>
<comment type="caution">
    <text evidence="10">The sequence shown here is derived from an EMBL/GenBank/DDBJ whole genome shotgun (WGS) entry which is preliminary data.</text>
</comment>